<dbReference type="GeneID" id="38119812"/>
<evidence type="ECO:0000313" key="3">
    <source>
        <dbReference type="EMBL" id="RDW65703.1"/>
    </source>
</evidence>
<dbReference type="InterPro" id="IPR051783">
    <property type="entry name" value="NAD(P)-dependent_oxidoreduct"/>
</dbReference>
<protein>
    <recommendedName>
        <fullName evidence="2">NAD-dependent epimerase/dehydratase domain-containing protein</fullName>
    </recommendedName>
</protein>
<dbReference type="InterPro" id="IPR001509">
    <property type="entry name" value="Epimerase_deHydtase"/>
</dbReference>
<dbReference type="GO" id="GO:0005737">
    <property type="term" value="C:cytoplasm"/>
    <property type="evidence" value="ECO:0007669"/>
    <property type="project" value="TreeGrafter"/>
</dbReference>
<comment type="caution">
    <text evidence="3">The sequence shown here is derived from an EMBL/GenBank/DDBJ whole genome shotgun (WGS) entry which is preliminary data.</text>
</comment>
<dbReference type="PANTHER" id="PTHR48079">
    <property type="entry name" value="PROTEIN YEEZ"/>
    <property type="match status" value="1"/>
</dbReference>
<proteinExistence type="predicted"/>
<accession>A0A3D8QV18</accession>
<dbReference type="OrthoDB" id="2735536at2759"/>
<keyword evidence="4" id="KW-1185">Reference proteome</keyword>
<dbReference type="RefSeq" id="XP_026599806.1">
    <property type="nucleotide sequence ID" value="XM_026751458.1"/>
</dbReference>
<dbReference type="GO" id="GO:0004029">
    <property type="term" value="F:aldehyde dehydrogenase (NAD+) activity"/>
    <property type="evidence" value="ECO:0007669"/>
    <property type="project" value="TreeGrafter"/>
</dbReference>
<dbReference type="EMBL" id="PVWQ01000013">
    <property type="protein sequence ID" value="RDW65703.1"/>
    <property type="molecule type" value="Genomic_DNA"/>
</dbReference>
<organism evidence="3 4">
    <name type="scientific">Aspergillus mulundensis</name>
    <dbReference type="NCBI Taxonomy" id="1810919"/>
    <lineage>
        <taxon>Eukaryota</taxon>
        <taxon>Fungi</taxon>
        <taxon>Dikarya</taxon>
        <taxon>Ascomycota</taxon>
        <taxon>Pezizomycotina</taxon>
        <taxon>Eurotiomycetes</taxon>
        <taxon>Eurotiomycetidae</taxon>
        <taxon>Eurotiales</taxon>
        <taxon>Aspergillaceae</taxon>
        <taxon>Aspergillus</taxon>
        <taxon>Aspergillus subgen. Nidulantes</taxon>
    </lineage>
</organism>
<sequence>MSRAVLVTGANGYIGNAVARAFTRAGWLTYGLVRSESAARSLELEEIFPVLGQIDDLDSHTSIQSQLPQTLNAIVSTTENLTDYTTHHKNTITLLRTLALSSSANGVKPLVILSSGCKDYGMGPHYDGAQDLKPHTEESPLNPPDLLRNRTTMSLEVLKNTDAFAPVLVRPTNVYGRSASYYRGFFEVASLAQRLNLPLQIPVPANSVCHALHVDDCADAYVALAAHPRRAEIFNISAREYETVGKIAEALVGEYGLAGVEYVDAAHVGAVGKAWPPALIDFPQWTGSEKIRRVTRWRDVRVPFCEGVGVYRRAYERAVDAGHENIRKMVEREGMFRRK</sequence>
<evidence type="ECO:0000259" key="2">
    <source>
        <dbReference type="Pfam" id="PF01370"/>
    </source>
</evidence>
<gene>
    <name evidence="3" type="ORF">DSM5745_09442</name>
</gene>
<dbReference type="PANTHER" id="PTHR48079:SF3">
    <property type="entry name" value="NAD-DEPENDENT EPIMERASE_DEHYDRATASE DOMAIN-CONTAINING PROTEIN"/>
    <property type="match status" value="1"/>
</dbReference>
<dbReference type="SUPFAM" id="SSF51735">
    <property type="entry name" value="NAD(P)-binding Rossmann-fold domains"/>
    <property type="match status" value="1"/>
</dbReference>
<name>A0A3D8QV18_9EURO</name>
<evidence type="ECO:0000313" key="4">
    <source>
        <dbReference type="Proteomes" id="UP000256690"/>
    </source>
</evidence>
<dbReference type="AlphaFoldDB" id="A0A3D8QV18"/>
<dbReference type="InterPro" id="IPR036291">
    <property type="entry name" value="NAD(P)-bd_dom_sf"/>
</dbReference>
<evidence type="ECO:0000256" key="1">
    <source>
        <dbReference type="SAM" id="MobiDB-lite"/>
    </source>
</evidence>
<dbReference type="STRING" id="1810919.A0A3D8QV18"/>
<feature type="domain" description="NAD-dependent epimerase/dehydratase" evidence="2">
    <location>
        <begin position="5"/>
        <end position="236"/>
    </location>
</feature>
<dbReference type="Proteomes" id="UP000256690">
    <property type="component" value="Unassembled WGS sequence"/>
</dbReference>
<feature type="compositionally biased region" description="Basic and acidic residues" evidence="1">
    <location>
        <begin position="128"/>
        <end position="138"/>
    </location>
</feature>
<dbReference type="Gene3D" id="3.40.50.720">
    <property type="entry name" value="NAD(P)-binding Rossmann-like Domain"/>
    <property type="match status" value="1"/>
</dbReference>
<feature type="region of interest" description="Disordered" evidence="1">
    <location>
        <begin position="127"/>
        <end position="146"/>
    </location>
</feature>
<dbReference type="Pfam" id="PF01370">
    <property type="entry name" value="Epimerase"/>
    <property type="match status" value="1"/>
</dbReference>
<reference evidence="3 4" key="1">
    <citation type="journal article" date="2018" name="IMA Fungus">
        <title>IMA Genome-F 9: Draft genome sequence of Annulohypoxylon stygium, Aspergillus mulundensis, Berkeleyomyces basicola (syn. Thielaviopsis basicola), Ceratocystis smalleyi, two Cercospora beticola strains, Coleophoma cylindrospora, Fusarium fracticaudum, Phialophora cf. hyalina, and Morchella septimelata.</title>
        <authorList>
            <person name="Wingfield B.D."/>
            <person name="Bills G.F."/>
            <person name="Dong Y."/>
            <person name="Huang W."/>
            <person name="Nel W.J."/>
            <person name="Swalarsk-Parry B.S."/>
            <person name="Vaghefi N."/>
            <person name="Wilken P.M."/>
            <person name="An Z."/>
            <person name="de Beer Z.W."/>
            <person name="De Vos L."/>
            <person name="Chen L."/>
            <person name="Duong T.A."/>
            <person name="Gao Y."/>
            <person name="Hammerbacher A."/>
            <person name="Kikkert J.R."/>
            <person name="Li Y."/>
            <person name="Li H."/>
            <person name="Li K."/>
            <person name="Li Q."/>
            <person name="Liu X."/>
            <person name="Ma X."/>
            <person name="Naidoo K."/>
            <person name="Pethybridge S.J."/>
            <person name="Sun J."/>
            <person name="Steenkamp E.T."/>
            <person name="van der Nest M.A."/>
            <person name="van Wyk S."/>
            <person name="Wingfield M.J."/>
            <person name="Xiong C."/>
            <person name="Yue Q."/>
            <person name="Zhang X."/>
        </authorList>
    </citation>
    <scope>NUCLEOTIDE SEQUENCE [LARGE SCALE GENOMIC DNA]</scope>
    <source>
        <strain evidence="3 4">DSM 5745</strain>
    </source>
</reference>